<comment type="caution">
    <text evidence="2">The sequence shown here is derived from an EMBL/GenBank/DDBJ whole genome shotgun (WGS) entry which is preliminary data.</text>
</comment>
<dbReference type="AlphaFoldDB" id="A0ABD5QFB8"/>
<dbReference type="EMBL" id="JBHSJG010000031">
    <property type="protein sequence ID" value="MFC4987789.1"/>
    <property type="molecule type" value="Genomic_DNA"/>
</dbReference>
<reference evidence="2 3" key="1">
    <citation type="journal article" date="2019" name="Int. J. Syst. Evol. Microbiol.">
        <title>The Global Catalogue of Microorganisms (GCM) 10K type strain sequencing project: providing services to taxonomists for standard genome sequencing and annotation.</title>
        <authorList>
            <consortium name="The Broad Institute Genomics Platform"/>
            <consortium name="The Broad Institute Genome Sequencing Center for Infectious Disease"/>
            <person name="Wu L."/>
            <person name="Ma J."/>
        </authorList>
    </citation>
    <scope>NUCLEOTIDE SEQUENCE [LARGE SCALE GENOMIC DNA]</scope>
    <source>
        <strain evidence="2 3">CGMCC 1.15824</strain>
    </source>
</reference>
<evidence type="ECO:0000313" key="2">
    <source>
        <dbReference type="EMBL" id="MFC4987789.1"/>
    </source>
</evidence>
<name>A0ABD5QFB8_9EURY</name>
<evidence type="ECO:0000313" key="3">
    <source>
        <dbReference type="Proteomes" id="UP001595925"/>
    </source>
</evidence>
<feature type="domain" description="HTH iclR-type" evidence="1">
    <location>
        <begin position="7"/>
        <end position="42"/>
    </location>
</feature>
<dbReference type="InterPro" id="IPR005471">
    <property type="entry name" value="Tscrpt_reg_IclR_N"/>
</dbReference>
<dbReference type="Pfam" id="PF09339">
    <property type="entry name" value="HTH_IclR"/>
    <property type="match status" value="1"/>
</dbReference>
<sequence length="64" mass="6965">MIVGRLAEEGWTTPTELADALEMPTSTAHIYLKTMAEAGYLATADGGYRLIGSVTNFYPSPEQR</sequence>
<dbReference type="InterPro" id="IPR036388">
    <property type="entry name" value="WH-like_DNA-bd_sf"/>
</dbReference>
<dbReference type="InterPro" id="IPR036390">
    <property type="entry name" value="WH_DNA-bd_sf"/>
</dbReference>
<protein>
    <submittedName>
        <fullName evidence="2">Helix-turn-helix domain-containing protein</fullName>
    </submittedName>
</protein>
<proteinExistence type="predicted"/>
<evidence type="ECO:0000259" key="1">
    <source>
        <dbReference type="Pfam" id="PF09339"/>
    </source>
</evidence>
<dbReference type="RefSeq" id="WP_380682961.1">
    <property type="nucleotide sequence ID" value="NZ_JBHSJG010000031.1"/>
</dbReference>
<keyword evidence="3" id="KW-1185">Reference proteome</keyword>
<gene>
    <name evidence="2" type="ORF">ACFPFO_08430</name>
</gene>
<dbReference type="Gene3D" id="1.10.10.10">
    <property type="entry name" value="Winged helix-like DNA-binding domain superfamily/Winged helix DNA-binding domain"/>
    <property type="match status" value="1"/>
</dbReference>
<organism evidence="2 3">
    <name type="scientific">Saliphagus infecundisoli</name>
    <dbReference type="NCBI Taxonomy" id="1849069"/>
    <lineage>
        <taxon>Archaea</taxon>
        <taxon>Methanobacteriati</taxon>
        <taxon>Methanobacteriota</taxon>
        <taxon>Stenosarchaea group</taxon>
        <taxon>Halobacteria</taxon>
        <taxon>Halobacteriales</taxon>
        <taxon>Natrialbaceae</taxon>
        <taxon>Saliphagus</taxon>
    </lineage>
</organism>
<accession>A0ABD5QFB8</accession>
<dbReference type="SUPFAM" id="SSF46785">
    <property type="entry name" value="Winged helix' DNA-binding domain"/>
    <property type="match status" value="1"/>
</dbReference>
<dbReference type="Proteomes" id="UP001595925">
    <property type="component" value="Unassembled WGS sequence"/>
</dbReference>